<sequence length="210" mass="24973">MWTFSDKTDMPGQYFETGHHYISENILTEIYNRHIAVRISGRLEAQPTFSYKEQILNLWRELKEIPEISVSYRMLESLFGMKKSKLNEIMLKSRKHERDIPNRRRFTDMDEMVIHAQIVENFTSGKPLTYSSFIEFVLNEYVCIIGRAFVNSFLKHYDNQVAQKWCRPREHDRMEVSRDDVQRYSYDLEVHVVGKPTCAILDVDQSGCQY</sequence>
<proteinExistence type="predicted"/>
<evidence type="ECO:0000313" key="1">
    <source>
        <dbReference type="EMBL" id="KAA6400788.1"/>
    </source>
</evidence>
<dbReference type="AlphaFoldDB" id="A0A5J4X0A2"/>
<organism evidence="1 2">
    <name type="scientific">Streblomastix strix</name>
    <dbReference type="NCBI Taxonomy" id="222440"/>
    <lineage>
        <taxon>Eukaryota</taxon>
        <taxon>Metamonada</taxon>
        <taxon>Preaxostyla</taxon>
        <taxon>Oxymonadida</taxon>
        <taxon>Streblomastigidae</taxon>
        <taxon>Streblomastix</taxon>
    </lineage>
</organism>
<evidence type="ECO:0000313" key="2">
    <source>
        <dbReference type="Proteomes" id="UP000324800"/>
    </source>
</evidence>
<dbReference type="EMBL" id="SNRW01000499">
    <property type="protein sequence ID" value="KAA6400788.1"/>
    <property type="molecule type" value="Genomic_DNA"/>
</dbReference>
<comment type="caution">
    <text evidence="1">The sequence shown here is derived from an EMBL/GenBank/DDBJ whole genome shotgun (WGS) entry which is preliminary data.</text>
</comment>
<dbReference type="Proteomes" id="UP000324800">
    <property type="component" value="Unassembled WGS sequence"/>
</dbReference>
<name>A0A5J4X0A2_9EUKA</name>
<protein>
    <submittedName>
        <fullName evidence="1">Uncharacterized protein</fullName>
    </submittedName>
</protein>
<gene>
    <name evidence="1" type="ORF">EZS28_003677</name>
</gene>
<reference evidence="1 2" key="1">
    <citation type="submission" date="2019-03" db="EMBL/GenBank/DDBJ databases">
        <title>Single cell metagenomics reveals metabolic interactions within the superorganism composed of flagellate Streblomastix strix and complex community of Bacteroidetes bacteria on its surface.</title>
        <authorList>
            <person name="Treitli S.C."/>
            <person name="Kolisko M."/>
            <person name="Husnik F."/>
            <person name="Keeling P."/>
            <person name="Hampl V."/>
        </authorList>
    </citation>
    <scope>NUCLEOTIDE SEQUENCE [LARGE SCALE GENOMIC DNA]</scope>
    <source>
        <strain evidence="1">ST1C</strain>
    </source>
</reference>
<accession>A0A5J4X0A2</accession>
<dbReference type="OrthoDB" id="10072016at2759"/>